<evidence type="ECO:0000256" key="1">
    <source>
        <dbReference type="ARBA" id="ARBA00009884"/>
    </source>
</evidence>
<dbReference type="Proteomes" id="UP000243052">
    <property type="component" value="Chromosome iii"/>
</dbReference>
<dbReference type="AlphaFoldDB" id="A0A0X8HR60"/>
<dbReference type="STRING" id="45286.A0A0X8HR60"/>
<dbReference type="GeneID" id="28723157"/>
<organism evidence="2 3">
    <name type="scientific">Eremothecium sinecaudum</name>
    <dbReference type="NCBI Taxonomy" id="45286"/>
    <lineage>
        <taxon>Eukaryota</taxon>
        <taxon>Fungi</taxon>
        <taxon>Dikarya</taxon>
        <taxon>Ascomycota</taxon>
        <taxon>Saccharomycotina</taxon>
        <taxon>Saccharomycetes</taxon>
        <taxon>Saccharomycetales</taxon>
        <taxon>Saccharomycetaceae</taxon>
        <taxon>Eremothecium</taxon>
    </lineage>
</organism>
<name>A0A0X8HR60_9SACH</name>
<dbReference type="GO" id="GO:0016192">
    <property type="term" value="P:vesicle-mediated transport"/>
    <property type="evidence" value="ECO:0007669"/>
    <property type="project" value="InterPro"/>
</dbReference>
<dbReference type="InterPro" id="IPR036045">
    <property type="entry name" value="Sec1-like_sf"/>
</dbReference>
<dbReference type="RefSeq" id="XP_017986926.1">
    <property type="nucleotide sequence ID" value="XM_018131186.1"/>
</dbReference>
<dbReference type="InterPro" id="IPR001619">
    <property type="entry name" value="Sec1-like"/>
</dbReference>
<dbReference type="InterPro" id="IPR043155">
    <property type="entry name" value="VPS33_dom3b"/>
</dbReference>
<dbReference type="Gene3D" id="3.90.830.10">
    <property type="entry name" value="Syntaxin Binding Protein 1, Chain A, domain 2"/>
    <property type="match status" value="1"/>
</dbReference>
<comment type="similarity">
    <text evidence="1">Belongs to the STXBP/unc-18/SEC1 family.</text>
</comment>
<dbReference type="SUPFAM" id="SSF56815">
    <property type="entry name" value="Sec1/munc18-like (SM) proteins"/>
    <property type="match status" value="1"/>
</dbReference>
<dbReference type="Gene3D" id="1.25.40.850">
    <property type="match status" value="1"/>
</dbReference>
<dbReference type="PANTHER" id="PTHR11679">
    <property type="entry name" value="VESICLE PROTEIN SORTING-ASSOCIATED"/>
    <property type="match status" value="1"/>
</dbReference>
<sequence>MGIDFNTRNLTQVLRGNLFEQLNACTSSEPIVLLIQPSLLPLVNCVSSFSHLIQKTRVNLIVTLDEESTIHLRGVDLSLSKLVALIDVRTDLIVPESLGGTLQELELTVIDLVYATWNNLRENSEAVIFPNHIQLQLPDVSINLHPWYMLPICHLDDNLLNCNTLYTSDNQNLYYPKTASLAETTRTVLVSHMVQSLASICEESDITITHSISLGPHSKKVVEQLRDQLLSTETYDAQFQREMLYGKKHSGLQTNLIVIERSIDPVTPLLSQLTYSGTLNDIFGFSLDTKLKELKNNDILEESAKNTEISLDYTLDNVWNELKFINFGAVGTKLNNWAKELKEQYDSRHQVETVGEIKQFVDSLGELQNRQRLLKLHTGISSKIMEMVNEQDNFQNLLDIEQNFCMNNFDNKVSYEKILDLMYSNAPQDVVLRLCCLLSITKNGIRDKDYLTLKTEISDTFGVQALIQLERLRSYGYFLNKTVFTELTPIKDFHTLSSWYDMYPQLDKTIDPLNPKEPTFSLCGIIPLSVRLIESMYDRSVSLKHYSSQQPFVISRTPSLAKLEQLFESQFGKQTISELVWDQSAESKTRIIGSPDREVDLVLLVYLGGVTLSEVATIKFIQETLRSKNINKRFVIITDGLISSKTIPQL</sequence>
<evidence type="ECO:0000313" key="2">
    <source>
        <dbReference type="EMBL" id="AMD19930.1"/>
    </source>
</evidence>
<dbReference type="EMBL" id="CP014243">
    <property type="protein sequence ID" value="AMD19930.1"/>
    <property type="molecule type" value="Genomic_DNA"/>
</dbReference>
<protein>
    <submittedName>
        <fullName evidence="2">HCL221Cp</fullName>
    </submittedName>
</protein>
<evidence type="ECO:0000313" key="3">
    <source>
        <dbReference type="Proteomes" id="UP000243052"/>
    </source>
</evidence>
<proteinExistence type="inferred from homology"/>
<dbReference type="InterPro" id="IPR027482">
    <property type="entry name" value="Sec1-like_dom2"/>
</dbReference>
<keyword evidence="3" id="KW-1185">Reference proteome</keyword>
<dbReference type="Pfam" id="PF00995">
    <property type="entry name" value="Sec1"/>
    <property type="match status" value="1"/>
</dbReference>
<dbReference type="Gene3D" id="3.40.50.1910">
    <property type="match status" value="1"/>
</dbReference>
<reference evidence="2 3" key="1">
    <citation type="submission" date="2016-01" db="EMBL/GenBank/DDBJ databases">
        <title>Genome sequence of the yeast Holleya sinecauda.</title>
        <authorList>
            <person name="Dietrich F.S."/>
        </authorList>
    </citation>
    <scope>NUCLEOTIDE SEQUENCE [LARGE SCALE GENOMIC DNA]</scope>
    <source>
        <strain evidence="2 3">ATCC 58844</strain>
    </source>
</reference>
<dbReference type="OrthoDB" id="10262287at2759"/>
<gene>
    <name evidence="2" type="ORF">AW171_hschr31793</name>
</gene>
<accession>A0A0X8HR60</accession>
<dbReference type="InterPro" id="IPR043127">
    <property type="entry name" value="Sec-1-like_dom3a"/>
</dbReference>